<dbReference type="PANTHER" id="PTHR33408">
    <property type="entry name" value="TRANSPOSASE"/>
    <property type="match status" value="1"/>
</dbReference>
<keyword evidence="1" id="KW-0175">Coiled coil</keyword>
<evidence type="ECO:0000259" key="2">
    <source>
        <dbReference type="Pfam" id="PF05598"/>
    </source>
</evidence>
<dbReference type="InterPro" id="IPR047629">
    <property type="entry name" value="IS1182_transpos"/>
</dbReference>
<proteinExistence type="predicted"/>
<organism evidence="4 5">
    <name type="scientific">Bacteroides caccae</name>
    <dbReference type="NCBI Taxonomy" id="47678"/>
    <lineage>
        <taxon>Bacteria</taxon>
        <taxon>Pseudomonadati</taxon>
        <taxon>Bacteroidota</taxon>
        <taxon>Bacteroidia</taxon>
        <taxon>Bacteroidales</taxon>
        <taxon>Bacteroidaceae</taxon>
        <taxon>Bacteroides</taxon>
    </lineage>
</organism>
<sequence length="492" mass="56604">MGYIQPFDRNQLTLPESLDSYISCENPVRLIDVFVDQFIKLHPDFSSYKGNSPTGRSAYSFGTLLKLYVYGYLNSISSSRKLERETLRNMELIWLLGNLHPDHKTIADFRSKQTSGIHECCLDFRRFLVSSGYISGKLVAVDGSKIKANTNRDGLTLDGINRQLALLDTRLEKYLHQLNENDLVETAQEQLSELSDELGVESALLEKIARLSQQVEELQAEKQRMLDEGSQRSFPSDREARLMKTRNGFLPAYNVQSVVDSQHHLIGAMQVTDHPNDFEDLQPSIHAMQEDLQVEVAQAVADTGYANEEQILALEEEGKVIAVPFNEGDHSPKEDREHGIFFTYDADNDYYICSQEKILPIKDRQVRKHGKLYRKYQGRDCKGCPLIKFCTTSKKGRIIYRRADAEPIRQYMKKCKGMKYKALIRLRKALVEHPFGTLKYWMGQIPLLLRGKEKVQAEIDLYATCYNLKRVTNIQSIQVLLQQVHYWGIKYT</sequence>
<feature type="domain" description="Transposase InsH N-terminal" evidence="2">
    <location>
        <begin position="17"/>
        <end position="111"/>
    </location>
</feature>
<feature type="domain" description="Transposase DDE" evidence="3">
    <location>
        <begin position="352"/>
        <end position="471"/>
    </location>
</feature>
<dbReference type="EMBL" id="CZAI01000001">
    <property type="protein sequence ID" value="CUO74828.1"/>
    <property type="molecule type" value="Genomic_DNA"/>
</dbReference>
<dbReference type="NCBIfam" id="NF033551">
    <property type="entry name" value="transpos_IS1182"/>
    <property type="match status" value="1"/>
</dbReference>
<gene>
    <name evidence="4" type="ORF">ERS852494_00697</name>
</gene>
<dbReference type="PANTHER" id="PTHR33408:SF2">
    <property type="entry name" value="TRANSPOSASE DDE DOMAIN-CONTAINING PROTEIN"/>
    <property type="match status" value="1"/>
</dbReference>
<evidence type="ECO:0000313" key="5">
    <source>
        <dbReference type="Proteomes" id="UP000095657"/>
    </source>
</evidence>
<dbReference type="Proteomes" id="UP000095657">
    <property type="component" value="Unassembled WGS sequence"/>
</dbReference>
<dbReference type="STRING" id="47678.ERS852494_00697"/>
<evidence type="ECO:0000259" key="3">
    <source>
        <dbReference type="Pfam" id="PF13751"/>
    </source>
</evidence>
<dbReference type="RefSeq" id="WP_055170175.1">
    <property type="nucleotide sequence ID" value="NZ_CZAI01000001.1"/>
</dbReference>
<feature type="coiled-coil region" evidence="1">
    <location>
        <begin position="177"/>
        <end position="228"/>
    </location>
</feature>
<evidence type="ECO:0000313" key="4">
    <source>
        <dbReference type="EMBL" id="CUO74828.1"/>
    </source>
</evidence>
<dbReference type="Pfam" id="PF05598">
    <property type="entry name" value="DUF772"/>
    <property type="match status" value="1"/>
</dbReference>
<dbReference type="InterPro" id="IPR025668">
    <property type="entry name" value="Tnp_DDE_dom"/>
</dbReference>
<protein>
    <submittedName>
        <fullName evidence="4">Putative transposase</fullName>
    </submittedName>
</protein>
<accession>A0A174HNW1</accession>
<dbReference type="AlphaFoldDB" id="A0A174HNW1"/>
<reference evidence="4 5" key="1">
    <citation type="submission" date="2015-09" db="EMBL/GenBank/DDBJ databases">
        <authorList>
            <consortium name="Pathogen Informatics"/>
        </authorList>
    </citation>
    <scope>NUCLEOTIDE SEQUENCE [LARGE SCALE GENOMIC DNA]</scope>
    <source>
        <strain evidence="4 5">2789STDY5834880</strain>
    </source>
</reference>
<name>A0A174HNW1_9BACE</name>
<dbReference type="InterPro" id="IPR008490">
    <property type="entry name" value="Transposase_InsH_N"/>
</dbReference>
<evidence type="ECO:0000256" key="1">
    <source>
        <dbReference type="SAM" id="Coils"/>
    </source>
</evidence>
<dbReference type="Pfam" id="PF13751">
    <property type="entry name" value="DDE_Tnp_1_6"/>
    <property type="match status" value="1"/>
</dbReference>